<dbReference type="InterPro" id="IPR036113">
    <property type="entry name" value="Asp/Glu-ADT_sf_sub_c"/>
</dbReference>
<dbReference type="InterPro" id="IPR003837">
    <property type="entry name" value="GatC"/>
</dbReference>
<dbReference type="GO" id="GO:0050566">
    <property type="term" value="F:asparaginyl-tRNA synthase (glutamine-hydrolyzing) activity"/>
    <property type="evidence" value="ECO:0007669"/>
    <property type="project" value="UniProtKB-EC"/>
</dbReference>
<dbReference type="GO" id="GO:0016740">
    <property type="term" value="F:transferase activity"/>
    <property type="evidence" value="ECO:0007669"/>
    <property type="project" value="UniProtKB-KW"/>
</dbReference>
<dbReference type="HAMAP" id="MF_00122">
    <property type="entry name" value="GatC"/>
    <property type="match status" value="1"/>
</dbReference>
<proteinExistence type="inferred from homology"/>
<feature type="region of interest" description="Disordered" evidence="1">
    <location>
        <begin position="73"/>
        <end position="99"/>
    </location>
</feature>
<dbReference type="SUPFAM" id="SSF141000">
    <property type="entry name" value="Glu-tRNAGln amidotransferase C subunit"/>
    <property type="match status" value="1"/>
</dbReference>
<protein>
    <submittedName>
        <fullName evidence="2">Aspartyl-trna(Asn) amidotransferase subunit c</fullName>
        <ecNumber evidence="2">6.3.5.6</ecNumber>
        <ecNumber evidence="2">6.3.5.7</ecNumber>
    </submittedName>
</protein>
<dbReference type="AlphaFoldDB" id="A0A0W8FV45"/>
<accession>A0A0W8FV45</accession>
<evidence type="ECO:0000256" key="1">
    <source>
        <dbReference type="SAM" id="MobiDB-lite"/>
    </source>
</evidence>
<organism evidence="2">
    <name type="scientific">hydrocarbon metagenome</name>
    <dbReference type="NCBI Taxonomy" id="938273"/>
    <lineage>
        <taxon>unclassified sequences</taxon>
        <taxon>metagenomes</taxon>
        <taxon>ecological metagenomes</taxon>
    </lineage>
</organism>
<dbReference type="EC" id="6.3.5.6" evidence="2"/>
<dbReference type="GO" id="GO:0006450">
    <property type="term" value="P:regulation of translational fidelity"/>
    <property type="evidence" value="ECO:0007669"/>
    <property type="project" value="InterPro"/>
</dbReference>
<keyword evidence="2" id="KW-0436">Ligase</keyword>
<dbReference type="NCBIfam" id="TIGR00135">
    <property type="entry name" value="gatC"/>
    <property type="match status" value="1"/>
</dbReference>
<sequence>MSVSKDEIKNIAKLAKLNLNEAEINEFTGDMNKILDYMDKLNELDTDNIRPLSNPLETYNVFREDELKKSIDREDALKNSPGRNDEFFRVPKVIKSDKK</sequence>
<keyword evidence="2" id="KW-0808">Transferase</keyword>
<dbReference type="GO" id="GO:0050567">
    <property type="term" value="F:glutaminyl-tRNA synthase (glutamine-hydrolyzing) activity"/>
    <property type="evidence" value="ECO:0007669"/>
    <property type="project" value="UniProtKB-EC"/>
</dbReference>
<reference evidence="2" key="1">
    <citation type="journal article" date="2015" name="Proc. Natl. Acad. Sci. U.S.A.">
        <title>Networks of energetic and metabolic interactions define dynamics in microbial communities.</title>
        <authorList>
            <person name="Embree M."/>
            <person name="Liu J.K."/>
            <person name="Al-Bassam M.M."/>
            <person name="Zengler K."/>
        </authorList>
    </citation>
    <scope>NUCLEOTIDE SEQUENCE</scope>
</reference>
<dbReference type="EMBL" id="LNQE01000817">
    <property type="protein sequence ID" value="KUG24808.1"/>
    <property type="molecule type" value="Genomic_DNA"/>
</dbReference>
<comment type="caution">
    <text evidence="2">The sequence shown here is derived from an EMBL/GenBank/DDBJ whole genome shotgun (WGS) entry which is preliminary data.</text>
</comment>
<dbReference type="GO" id="GO:0070681">
    <property type="term" value="P:glutaminyl-tRNAGln biosynthesis via transamidation"/>
    <property type="evidence" value="ECO:0007669"/>
    <property type="project" value="TreeGrafter"/>
</dbReference>
<dbReference type="Gene3D" id="1.10.20.60">
    <property type="entry name" value="Glu-tRNAGln amidotransferase C subunit, N-terminal domain"/>
    <property type="match status" value="1"/>
</dbReference>
<dbReference type="Pfam" id="PF02686">
    <property type="entry name" value="GatC"/>
    <property type="match status" value="1"/>
</dbReference>
<name>A0A0W8FV45_9ZZZZ</name>
<gene>
    <name evidence="2" type="ORF">ASZ90_005390</name>
</gene>
<dbReference type="EC" id="6.3.5.7" evidence="2"/>
<dbReference type="PANTHER" id="PTHR15004:SF0">
    <property type="entry name" value="GLUTAMYL-TRNA(GLN) AMIDOTRANSFERASE SUBUNIT C, MITOCHONDRIAL"/>
    <property type="match status" value="1"/>
</dbReference>
<evidence type="ECO:0000313" key="2">
    <source>
        <dbReference type="EMBL" id="KUG24808.1"/>
    </source>
</evidence>
<dbReference type="PANTHER" id="PTHR15004">
    <property type="entry name" value="GLUTAMYL-TRNA(GLN) AMIDOTRANSFERASE SUBUNIT C, MITOCHONDRIAL"/>
    <property type="match status" value="1"/>
</dbReference>